<dbReference type="CDD" id="cd03219">
    <property type="entry name" value="ABC_Mj1267_LivG_branched"/>
    <property type="match status" value="1"/>
</dbReference>
<reference evidence="5 6" key="1">
    <citation type="submission" date="2020-08" db="EMBL/GenBank/DDBJ databases">
        <title>Genomic Encyclopedia of Type Strains, Phase IV (KMG-IV): sequencing the most valuable type-strain genomes for metagenomic binning, comparative biology and taxonomic classification.</title>
        <authorList>
            <person name="Goeker M."/>
        </authorList>
    </citation>
    <scope>NUCLEOTIDE SEQUENCE [LARGE SCALE GENOMIC DNA]</scope>
    <source>
        <strain evidence="5 6">DSM 16325</strain>
    </source>
</reference>
<dbReference type="GO" id="GO:1903806">
    <property type="term" value="P:L-isoleucine import across plasma membrane"/>
    <property type="evidence" value="ECO:0007669"/>
    <property type="project" value="TreeGrafter"/>
</dbReference>
<sequence>MSILTVKNLTKQFGGLVANSNINMEVQKGSITAVIGPNGAGKTTFFNMVTGVYQPTSGEILLNNESIVGLKPHQVTKKGIARTFQNIRLFGAITVLENVMIGMHNHLHGGLFSTILNLPRVRKEEKEARKEAYRLLEYVGLESFFNEEARNLPYGAQRKLEIARALATKPKVLLLDEPAAGMNPKETSELTKLIYNMRAELDLTIVLIEHDMKLVMEISEHIVVLDHGEKIAEGTPDEIRNNEKVIEAYLGKGAATTAS</sequence>
<dbReference type="Pfam" id="PF12399">
    <property type="entry name" value="BCA_ABC_TP_C"/>
    <property type="match status" value="1"/>
</dbReference>
<keyword evidence="2" id="KW-0547">Nucleotide-binding</keyword>
<dbReference type="InterPro" id="IPR032823">
    <property type="entry name" value="BCA_ABC_TP_C"/>
</dbReference>
<dbReference type="InterPro" id="IPR003439">
    <property type="entry name" value="ABC_transporter-like_ATP-bd"/>
</dbReference>
<dbReference type="PANTHER" id="PTHR45772:SF7">
    <property type="entry name" value="AMINO ACID ABC TRANSPORTER ATP-BINDING PROTEIN"/>
    <property type="match status" value="1"/>
</dbReference>
<dbReference type="InterPro" id="IPR051120">
    <property type="entry name" value="ABC_AA/LPS_Transport"/>
</dbReference>
<evidence type="ECO:0000256" key="3">
    <source>
        <dbReference type="ARBA" id="ARBA00022840"/>
    </source>
</evidence>
<accession>A0A7W8IQY0</accession>
<dbReference type="GO" id="GO:0005304">
    <property type="term" value="F:L-valine transmembrane transporter activity"/>
    <property type="evidence" value="ECO:0007669"/>
    <property type="project" value="TreeGrafter"/>
</dbReference>
<dbReference type="GO" id="GO:0015808">
    <property type="term" value="P:L-alanine transport"/>
    <property type="evidence" value="ECO:0007669"/>
    <property type="project" value="TreeGrafter"/>
</dbReference>
<keyword evidence="1" id="KW-0813">Transport</keyword>
<evidence type="ECO:0000313" key="5">
    <source>
        <dbReference type="EMBL" id="MBB5324084.1"/>
    </source>
</evidence>
<dbReference type="GO" id="GO:0005886">
    <property type="term" value="C:plasma membrane"/>
    <property type="evidence" value="ECO:0007669"/>
    <property type="project" value="TreeGrafter"/>
</dbReference>
<dbReference type="GO" id="GO:0005524">
    <property type="term" value="F:ATP binding"/>
    <property type="evidence" value="ECO:0007669"/>
    <property type="project" value="UniProtKB-KW"/>
</dbReference>
<keyword evidence="6" id="KW-1185">Reference proteome</keyword>
<keyword evidence="3 5" id="KW-0067">ATP-binding</keyword>
<comment type="caution">
    <text evidence="5">The sequence shown here is derived from an EMBL/GenBank/DDBJ whole genome shotgun (WGS) entry which is preliminary data.</text>
</comment>
<dbReference type="GO" id="GO:0042941">
    <property type="term" value="P:D-alanine transmembrane transport"/>
    <property type="evidence" value="ECO:0007669"/>
    <property type="project" value="TreeGrafter"/>
</dbReference>
<dbReference type="FunFam" id="3.40.50.300:FF:000421">
    <property type="entry name" value="Branched-chain amino acid ABC transporter ATP-binding protein"/>
    <property type="match status" value="1"/>
</dbReference>
<dbReference type="SUPFAM" id="SSF52540">
    <property type="entry name" value="P-loop containing nucleoside triphosphate hydrolases"/>
    <property type="match status" value="1"/>
</dbReference>
<dbReference type="PROSITE" id="PS50893">
    <property type="entry name" value="ABC_TRANSPORTER_2"/>
    <property type="match status" value="1"/>
</dbReference>
<dbReference type="GO" id="GO:0015188">
    <property type="term" value="F:L-isoleucine transmembrane transporter activity"/>
    <property type="evidence" value="ECO:0007669"/>
    <property type="project" value="TreeGrafter"/>
</dbReference>
<dbReference type="Proteomes" id="UP000520011">
    <property type="component" value="Unassembled WGS sequence"/>
</dbReference>
<dbReference type="RefSeq" id="WP_183252496.1">
    <property type="nucleotide sequence ID" value="NZ_JACHEP010000003.1"/>
</dbReference>
<dbReference type="SMART" id="SM00382">
    <property type="entry name" value="AAA"/>
    <property type="match status" value="1"/>
</dbReference>
<dbReference type="InterPro" id="IPR003593">
    <property type="entry name" value="AAA+_ATPase"/>
</dbReference>
<dbReference type="InterPro" id="IPR027417">
    <property type="entry name" value="P-loop_NTPase"/>
</dbReference>
<name>A0A7W8IQY0_9BACL</name>
<protein>
    <submittedName>
        <fullName evidence="5">Branched-chain amino acid transport system ATP-binding protein</fullName>
    </submittedName>
</protein>
<proteinExistence type="predicted"/>
<evidence type="ECO:0000259" key="4">
    <source>
        <dbReference type="PROSITE" id="PS50893"/>
    </source>
</evidence>
<dbReference type="GO" id="GO:1903805">
    <property type="term" value="P:L-valine import across plasma membrane"/>
    <property type="evidence" value="ECO:0007669"/>
    <property type="project" value="TreeGrafter"/>
</dbReference>
<feature type="domain" description="ABC transporter" evidence="4">
    <location>
        <begin position="4"/>
        <end position="252"/>
    </location>
</feature>
<dbReference type="GO" id="GO:0015192">
    <property type="term" value="F:L-phenylalanine transmembrane transporter activity"/>
    <property type="evidence" value="ECO:0007669"/>
    <property type="project" value="TreeGrafter"/>
</dbReference>
<dbReference type="AlphaFoldDB" id="A0A7W8IQY0"/>
<dbReference type="GO" id="GO:0016887">
    <property type="term" value="F:ATP hydrolysis activity"/>
    <property type="evidence" value="ECO:0007669"/>
    <property type="project" value="InterPro"/>
</dbReference>
<dbReference type="PANTHER" id="PTHR45772">
    <property type="entry name" value="CONSERVED COMPONENT OF ABC TRANSPORTER FOR NATURAL AMINO ACIDS-RELATED"/>
    <property type="match status" value="1"/>
</dbReference>
<evidence type="ECO:0000256" key="2">
    <source>
        <dbReference type="ARBA" id="ARBA00022741"/>
    </source>
</evidence>
<evidence type="ECO:0000256" key="1">
    <source>
        <dbReference type="ARBA" id="ARBA00022448"/>
    </source>
</evidence>
<dbReference type="EMBL" id="JACHEP010000003">
    <property type="protein sequence ID" value="MBB5324084.1"/>
    <property type="molecule type" value="Genomic_DNA"/>
</dbReference>
<dbReference type="Gene3D" id="3.40.50.300">
    <property type="entry name" value="P-loop containing nucleotide triphosphate hydrolases"/>
    <property type="match status" value="1"/>
</dbReference>
<dbReference type="Pfam" id="PF00005">
    <property type="entry name" value="ABC_tran"/>
    <property type="match status" value="1"/>
</dbReference>
<evidence type="ECO:0000313" key="6">
    <source>
        <dbReference type="Proteomes" id="UP000520011"/>
    </source>
</evidence>
<gene>
    <name evidence="5" type="ORF">HNQ34_001176</name>
</gene>
<organism evidence="5 6">
    <name type="scientific">Anoxybacteroides tepidamans</name>
    <dbReference type="NCBI Taxonomy" id="265948"/>
    <lineage>
        <taxon>Bacteria</taxon>
        <taxon>Bacillati</taxon>
        <taxon>Bacillota</taxon>
        <taxon>Bacilli</taxon>
        <taxon>Bacillales</taxon>
        <taxon>Anoxybacillaceae</taxon>
        <taxon>Anoxybacteroides</taxon>
    </lineage>
</organism>